<dbReference type="Gene3D" id="2.150.10.10">
    <property type="entry name" value="Serralysin-like metalloprotease, C-terminal"/>
    <property type="match status" value="5"/>
</dbReference>
<dbReference type="Pfam" id="PF19077">
    <property type="entry name" value="Big_13"/>
    <property type="match status" value="2"/>
</dbReference>
<comment type="similarity">
    <text evidence="1">Belongs to the glycosyl hydrolase 16 family.</text>
</comment>
<dbReference type="Gene3D" id="2.60.40.10">
    <property type="entry name" value="Immunoglobulins"/>
    <property type="match status" value="3"/>
</dbReference>
<dbReference type="GO" id="GO:0004553">
    <property type="term" value="F:hydrolase activity, hydrolyzing O-glycosyl compounds"/>
    <property type="evidence" value="ECO:0007669"/>
    <property type="project" value="InterPro"/>
</dbReference>
<dbReference type="Pfam" id="PF00353">
    <property type="entry name" value="HemolysinCabind"/>
    <property type="match status" value="7"/>
</dbReference>
<dbReference type="SUPFAM" id="SSF49899">
    <property type="entry name" value="Concanavalin A-like lectins/glucanases"/>
    <property type="match status" value="1"/>
</dbReference>
<dbReference type="InterPro" id="IPR011049">
    <property type="entry name" value="Serralysin-like_metalloprot_C"/>
</dbReference>
<dbReference type="SUPFAM" id="SSF51120">
    <property type="entry name" value="beta-Roll"/>
    <property type="match status" value="4"/>
</dbReference>
<dbReference type="EMBL" id="CP165734">
    <property type="protein sequence ID" value="XDV60648.1"/>
    <property type="molecule type" value="Genomic_DNA"/>
</dbReference>
<dbReference type="InterPro" id="IPR013783">
    <property type="entry name" value="Ig-like_fold"/>
</dbReference>
<evidence type="ECO:0000313" key="3">
    <source>
        <dbReference type="EMBL" id="XDV60648.1"/>
    </source>
</evidence>
<dbReference type="InterPro" id="IPR011121">
    <property type="entry name" value="Trp-rich_dom"/>
</dbReference>
<dbReference type="PROSITE" id="PS00330">
    <property type="entry name" value="HEMOLYSIN_CALCIUM"/>
    <property type="match status" value="2"/>
</dbReference>
<accession>A0AB39XSA1</accession>
<protein>
    <submittedName>
        <fullName evidence="3">Ig-like domain-containing protein</fullName>
    </submittedName>
</protein>
<evidence type="ECO:0000259" key="2">
    <source>
        <dbReference type="PROSITE" id="PS51762"/>
    </source>
</evidence>
<dbReference type="PANTHER" id="PTHR10963">
    <property type="entry name" value="GLYCOSYL HYDROLASE-RELATED"/>
    <property type="match status" value="1"/>
</dbReference>
<dbReference type="GO" id="GO:0005975">
    <property type="term" value="P:carbohydrate metabolic process"/>
    <property type="evidence" value="ECO:0007669"/>
    <property type="project" value="InterPro"/>
</dbReference>
<dbReference type="CDD" id="cd08023">
    <property type="entry name" value="GH16_laminarinase_like"/>
    <property type="match status" value="1"/>
</dbReference>
<evidence type="ECO:0000256" key="1">
    <source>
        <dbReference type="ARBA" id="ARBA00006865"/>
    </source>
</evidence>
<gene>
    <name evidence="3" type="ORF">AB8Z38_15735</name>
</gene>
<name>A0AB39XSA1_9BRAD</name>
<reference evidence="3" key="1">
    <citation type="submission" date="2024-08" db="EMBL/GenBank/DDBJ databases">
        <authorList>
            <person name="Chaddad Z."/>
            <person name="Lamrabet M."/>
            <person name="Bouhnik O."/>
            <person name="Alami S."/>
            <person name="Wipf D."/>
            <person name="Courty P.E."/>
            <person name="Missbah El Idrissi M."/>
        </authorList>
    </citation>
    <scope>NUCLEOTIDE SEQUENCE</scope>
    <source>
        <strain evidence="3">LLZ17</strain>
    </source>
</reference>
<dbReference type="InterPro" id="IPR018511">
    <property type="entry name" value="Hemolysin-typ_Ca-bd_CS"/>
</dbReference>
<dbReference type="InterPro" id="IPR000757">
    <property type="entry name" value="Beta-glucanase-like"/>
</dbReference>
<dbReference type="NCBIfam" id="NF033510">
    <property type="entry name" value="Ca_tandemer"/>
    <property type="match status" value="3"/>
</dbReference>
<dbReference type="PRINTS" id="PR00313">
    <property type="entry name" value="CABNDNGRPT"/>
</dbReference>
<dbReference type="InterPro" id="IPR013320">
    <property type="entry name" value="ConA-like_dom_sf"/>
</dbReference>
<organism evidence="3">
    <name type="scientific">Bradyrhizobium sp. LLZ17</name>
    <dbReference type="NCBI Taxonomy" id="3239388"/>
    <lineage>
        <taxon>Bacteria</taxon>
        <taxon>Pseudomonadati</taxon>
        <taxon>Pseudomonadota</taxon>
        <taxon>Alphaproteobacteria</taxon>
        <taxon>Hyphomicrobiales</taxon>
        <taxon>Nitrobacteraceae</taxon>
        <taxon>Bradyrhizobium</taxon>
    </lineage>
</organism>
<dbReference type="Pfam" id="PF17936">
    <property type="entry name" value="Big_6"/>
    <property type="match status" value="1"/>
</dbReference>
<dbReference type="InterPro" id="IPR041498">
    <property type="entry name" value="Big_6"/>
</dbReference>
<dbReference type="InterPro" id="IPR001343">
    <property type="entry name" value="Hemolysn_Ca-bd"/>
</dbReference>
<proteinExistence type="inferred from homology"/>
<sequence length="1856" mass="189673">MTYALTVNGTSGADTLFGGTGNDLLTGGASSDLFVVSKGYGSDTISDFQGGTGGDVLRVQNYGFATFASFMSAAKQTGTDVIVTLSSSETLTLQNVALSSLTAANVVLDNPLPVSASPNTAWTTIGAGGTLTGGPTNDSLQAMGDGVTLTGGAGDDLYFMYNHETKVVELAGQGIDTIYDGMIDGYSLVNAPNVENLTLGASYNAPATGNDLDNIIVGNAGNNMIDGGKGNDVLTGGAGSDTFVIRTGNGNDVITDFQAGAGGDILQINGTTFKTVADVTAAMQQVGRDVVLSLGNGEKVTLENTQVQNFTTANINIVTAPTGLIQTFGDDFNSLSAGQDPHLTWKTNYAWSGVGSYTLSGEQEVYVDPSFTGLPGTQASSPLGLNPFSIQDGHLVITAAPIPSSDAAYIGNHQFSSGVITTENSFVQTYGYFEMKATLPDTKGAWPAFWMLPINTHGLGTELDALEALGKEPDQSHWGFVSSSTSSQGYWANTANLTAGDHTFGVEWTPYTLTYFVDGVEVGQVATPSDMNTAMYMIANLAVGGSWAGNADPSATAQMSIDYIKAYQLPEYTLANYTLLTSGAPTTTIAGTESADSLTGTSGNDLLGGAGGADTMTGRLGDDTYVVTDPNAKVVESYGGGVDTVISSVTYKLPDYVENLTLTGSATIDGTGNSESNMIIGNGAANVITGGLGNDILTGGGGADTFVINSGDGSDIITDFTPGVASGHDIVQLNGFAFTSFNDIKAAMTQVGNDVYLALTSQDTLVFRNTTISAFTSDDFQLPSTLPVGGAITSWISGATSSHIVYGTAANDQITAVNADDTLVGWTGDDTYVIGNPNQKIIENPGGGIDSVQAWSSYTLPTNVENLTLMTGGLTGVGNELANRMVGSSGNDILNGAGGDDWLFGGAGNDTFIYGVGSGHDTIADFHVFTSVTAEHDKLVLKGYGSGAYLTNVGDEWTVHYAGGTDNLRIAGVTQLSSSDYAFVSATGSSMTMAGLTAPTISLAGSTSSAAGGLTNANQLTLTGTAQAGVTIKIFDQTAQIGVATADGNGIWSFATSALTDGSHSFMALATDGAGDVGGVSSSLTITIDATAPNAPSIATFSPDTSILGDSITSANPLTLTGTAEAGSKVLVFDGATQVGTATVDAGGSWSFATGTLVDGAHAFTGQAVDAAGNVSVTSGALNVTVDTVAPNAPVLVSDTLAASNKMVVSGTAEAGSTIKLYEGTTLLGTAVTATNGAWSVTTGSLAAGTHAFTAVATDAAGNSSDLSAVFDPVVGTLIESAGATSLTIVGSNYHLSTAGTDLLLKYGGLAYVAGQFNGWAAIGAETILGGYEVAWKNTFTGMYTLWKTDTNGNFASYLLSNVAGTNTSLESGEMILHQDLNGDGTIGLLAPNKVLEFKGTTSLVQVDDNFYLFSKTTGVGPQLKFGGLPVLASQRTFTPALGAEQTSTGYTVVWKISSTDYSIWTTDSNGNETSYVHASGTSTALESLETTFQQDLNGDGSIGVVASQMTLAPPTTVIESQGKTSLVQMGDNFDLFDGTGTGPELKYGGLPVLASQRVTTPALGAEQTATGYTVVWKVGADEYSIWNTDKNGNETSYVHVSGSDGALKALEPSFLQDLNGDGVINTPSTVLDISGKTTLALNNMSQVAKIELGAALELTGAVSGSVTFAAVTGTLVLDHSTQFTGAIYGLSGNGDPSSSDILDLKDISFGTGTKVAYSGDTSGGILTVADAQNHTAQIKLVGDYTHSTFNLSSDGNGGTLVIDPPVDQFNFSFAKASTPAPIHAAVAGDAFVFTGTAVAGPVQLLISTDLARDQASLTANHIEANYDHAQEQGVPHIEFTSHIGPTDPHGYLLHA</sequence>
<dbReference type="InterPro" id="IPR044016">
    <property type="entry name" value="Big_13"/>
</dbReference>
<dbReference type="GO" id="GO:0005509">
    <property type="term" value="F:calcium ion binding"/>
    <property type="evidence" value="ECO:0007669"/>
    <property type="project" value="InterPro"/>
</dbReference>
<dbReference type="PROSITE" id="PS51762">
    <property type="entry name" value="GH16_2"/>
    <property type="match status" value="1"/>
</dbReference>
<dbReference type="PANTHER" id="PTHR10963:SF55">
    <property type="entry name" value="GLYCOSIDE HYDROLASE FAMILY 16 PROTEIN"/>
    <property type="match status" value="1"/>
</dbReference>
<dbReference type="Pfam" id="PF07483">
    <property type="entry name" value="W_rich_C"/>
    <property type="match status" value="3"/>
</dbReference>
<feature type="domain" description="GH16" evidence="2">
    <location>
        <begin position="313"/>
        <end position="572"/>
    </location>
</feature>
<dbReference type="InterPro" id="IPR050546">
    <property type="entry name" value="Glycosyl_Hydrlase_16"/>
</dbReference>
<dbReference type="Pfam" id="PF00722">
    <property type="entry name" value="Glyco_hydro_16"/>
    <property type="match status" value="1"/>
</dbReference>
<dbReference type="RefSeq" id="WP_369725999.1">
    <property type="nucleotide sequence ID" value="NZ_CP165734.1"/>
</dbReference>
<dbReference type="Gene3D" id="2.60.120.200">
    <property type="match status" value="1"/>
</dbReference>